<name>A0A179UXV2_BLAGS</name>
<keyword evidence="9" id="KW-1185">Reference proteome</keyword>
<feature type="transmembrane region" description="Helical" evidence="6">
    <location>
        <begin position="20"/>
        <end position="40"/>
    </location>
</feature>
<keyword evidence="5 6" id="KW-0472">Membrane</keyword>
<dbReference type="GO" id="GO:0016020">
    <property type="term" value="C:membrane"/>
    <property type="evidence" value="ECO:0007669"/>
    <property type="project" value="UniProtKB-SubCell"/>
</dbReference>
<dbReference type="PANTHER" id="PTHR48022:SF48">
    <property type="entry name" value="SUGAR TRANSPORTER, PUTATIVE (AFU_ORTHOLOGUE AFUA_3G06730)-RELATED"/>
    <property type="match status" value="1"/>
</dbReference>
<dbReference type="VEuPathDB" id="FungiDB:BDBG_07369"/>
<dbReference type="InterPro" id="IPR036259">
    <property type="entry name" value="MFS_trans_sf"/>
</dbReference>
<reference evidence="9" key="1">
    <citation type="journal article" date="2015" name="PLoS Genet.">
        <title>The dynamic genome and transcriptome of the human fungal pathogen Blastomyces and close relative Emmonsia.</title>
        <authorList>
            <person name="Munoz J.F."/>
            <person name="Gauthier G.M."/>
            <person name="Desjardins C.A."/>
            <person name="Gallo J.E."/>
            <person name="Holder J."/>
            <person name="Sullivan T.D."/>
            <person name="Marty A.J."/>
            <person name="Carmen J.C."/>
            <person name="Chen Z."/>
            <person name="Ding L."/>
            <person name="Gujja S."/>
            <person name="Magrini V."/>
            <person name="Misas E."/>
            <person name="Mitreva M."/>
            <person name="Priest M."/>
            <person name="Saif S."/>
            <person name="Whiston E.A."/>
            <person name="Young S."/>
            <person name="Zeng Q."/>
            <person name="Goldman W.E."/>
            <person name="Mardis E.R."/>
            <person name="Taylor J.W."/>
            <person name="McEwen J.G."/>
            <person name="Clay O.K."/>
            <person name="Klein B.S."/>
            <person name="Cuomo C.A."/>
        </authorList>
    </citation>
    <scope>NUCLEOTIDE SEQUENCE [LARGE SCALE GENOMIC DNA]</scope>
    <source>
        <strain evidence="9">SLH14081</strain>
    </source>
</reference>
<dbReference type="Pfam" id="PF00083">
    <property type="entry name" value="Sugar_tr"/>
    <property type="match status" value="1"/>
</dbReference>
<feature type="transmembrane region" description="Helical" evidence="6">
    <location>
        <begin position="217"/>
        <end position="244"/>
    </location>
</feature>
<keyword evidence="4 6" id="KW-1133">Transmembrane helix</keyword>
<evidence type="ECO:0000313" key="8">
    <source>
        <dbReference type="EMBL" id="OAT11958.1"/>
    </source>
</evidence>
<proteinExistence type="inferred from homology"/>
<dbReference type="AlphaFoldDB" id="A0A179UXV2"/>
<keyword evidence="3 6" id="KW-0812">Transmembrane</keyword>
<dbReference type="RefSeq" id="XP_031580141.1">
    <property type="nucleotide sequence ID" value="XM_031723062.1"/>
</dbReference>
<feature type="transmembrane region" description="Helical" evidence="6">
    <location>
        <begin position="73"/>
        <end position="94"/>
    </location>
</feature>
<evidence type="ECO:0000256" key="1">
    <source>
        <dbReference type="ARBA" id="ARBA00004141"/>
    </source>
</evidence>
<feature type="transmembrane region" description="Helical" evidence="6">
    <location>
        <begin position="157"/>
        <end position="178"/>
    </location>
</feature>
<feature type="transmembrane region" description="Helical" evidence="6">
    <location>
        <begin position="47"/>
        <end position="67"/>
    </location>
</feature>
<keyword evidence="8" id="KW-0762">Sugar transport</keyword>
<dbReference type="PROSITE" id="PS00217">
    <property type="entry name" value="SUGAR_TRANSPORT_2"/>
    <property type="match status" value="1"/>
</dbReference>
<sequence>MEFFGALFPRIYMDSSFKGWFVSTLLLAAWLGSLANGPFADYIGRRLSIIVAVIVFLVGSIIQAGAVNLEMLYIGRAVAGFSVGQLTMVVPLYISEVSLPAIRGGLVVLQQLSITIGILLSYWIDYGSNYIGGTRSMIYYSPTIFGQLDLEGNRTSLLATGVYGIANCLSTLPALFWIDKVSLRVLLMYGATGTDISLVIVGAIICRHGPSLVEHAAAGWAGIAFIYIYDVNFSYSFAPIGWVLPSEIFNLSIRSKAISITTSTTCMCNFIIGLTLEDMDLVFGDTAAHEEQQRIVQIEAALRGTPLPGAAALKESLFNEEKNTLLCKGDDIIDGILQEGR</sequence>
<dbReference type="KEGG" id="bgh:BDBG_07369"/>
<dbReference type="SUPFAM" id="SSF103473">
    <property type="entry name" value="MFS general substrate transporter"/>
    <property type="match status" value="1"/>
</dbReference>
<dbReference type="Proteomes" id="UP000002038">
    <property type="component" value="Unassembled WGS sequence"/>
</dbReference>
<evidence type="ECO:0000256" key="2">
    <source>
        <dbReference type="ARBA" id="ARBA00010992"/>
    </source>
</evidence>
<feature type="domain" description="Major facilitator superfamily (MFS) profile" evidence="7">
    <location>
        <begin position="1"/>
        <end position="341"/>
    </location>
</feature>
<keyword evidence="8" id="KW-0813">Transport</keyword>
<dbReference type="EMBL" id="GG657465">
    <property type="protein sequence ID" value="OAT11958.1"/>
    <property type="molecule type" value="Genomic_DNA"/>
</dbReference>
<evidence type="ECO:0000256" key="5">
    <source>
        <dbReference type="ARBA" id="ARBA00023136"/>
    </source>
</evidence>
<dbReference type="PANTHER" id="PTHR48022">
    <property type="entry name" value="PLASTIDIC GLUCOSE TRANSPORTER 4"/>
    <property type="match status" value="1"/>
</dbReference>
<dbReference type="GO" id="GO:0005351">
    <property type="term" value="F:carbohydrate:proton symporter activity"/>
    <property type="evidence" value="ECO:0007669"/>
    <property type="project" value="TreeGrafter"/>
</dbReference>
<dbReference type="PROSITE" id="PS50850">
    <property type="entry name" value="MFS"/>
    <property type="match status" value="1"/>
</dbReference>
<dbReference type="InterPro" id="IPR005829">
    <property type="entry name" value="Sugar_transporter_CS"/>
</dbReference>
<dbReference type="InterPro" id="IPR020846">
    <property type="entry name" value="MFS_dom"/>
</dbReference>
<organism evidence="8 9">
    <name type="scientific">Blastomyces gilchristii (strain SLH14081)</name>
    <name type="common">Blastomyces dermatitidis</name>
    <dbReference type="NCBI Taxonomy" id="559298"/>
    <lineage>
        <taxon>Eukaryota</taxon>
        <taxon>Fungi</taxon>
        <taxon>Dikarya</taxon>
        <taxon>Ascomycota</taxon>
        <taxon>Pezizomycotina</taxon>
        <taxon>Eurotiomycetes</taxon>
        <taxon>Eurotiomycetidae</taxon>
        <taxon>Onygenales</taxon>
        <taxon>Ajellomycetaceae</taxon>
        <taxon>Blastomyces</taxon>
    </lineage>
</organism>
<dbReference type="OrthoDB" id="8120565at2759"/>
<dbReference type="InterPro" id="IPR005828">
    <property type="entry name" value="MFS_sugar_transport-like"/>
</dbReference>
<evidence type="ECO:0000256" key="6">
    <source>
        <dbReference type="SAM" id="Phobius"/>
    </source>
</evidence>
<gene>
    <name evidence="8" type="ORF">BDBG_07369</name>
</gene>
<evidence type="ECO:0000256" key="3">
    <source>
        <dbReference type="ARBA" id="ARBA00022692"/>
    </source>
</evidence>
<protein>
    <submittedName>
        <fullName evidence="8">MFS sugar transporter</fullName>
    </submittedName>
</protein>
<evidence type="ECO:0000256" key="4">
    <source>
        <dbReference type="ARBA" id="ARBA00022989"/>
    </source>
</evidence>
<feature type="transmembrane region" description="Helical" evidence="6">
    <location>
        <begin position="185"/>
        <end position="205"/>
    </location>
</feature>
<feature type="transmembrane region" description="Helical" evidence="6">
    <location>
        <begin position="106"/>
        <end position="124"/>
    </location>
</feature>
<dbReference type="GeneID" id="8508896"/>
<comment type="subcellular location">
    <subcellularLocation>
        <location evidence="1">Membrane</location>
        <topology evidence="1">Multi-pass membrane protein</topology>
    </subcellularLocation>
</comment>
<evidence type="ECO:0000313" key="9">
    <source>
        <dbReference type="Proteomes" id="UP000002038"/>
    </source>
</evidence>
<accession>A0A179UXV2</accession>
<comment type="similarity">
    <text evidence="2">Belongs to the major facilitator superfamily. Sugar transporter (TC 2.A.1.1) family.</text>
</comment>
<evidence type="ECO:0000259" key="7">
    <source>
        <dbReference type="PROSITE" id="PS50850"/>
    </source>
</evidence>
<dbReference type="Gene3D" id="1.20.1250.20">
    <property type="entry name" value="MFS general substrate transporter like domains"/>
    <property type="match status" value="2"/>
</dbReference>
<dbReference type="InterPro" id="IPR050360">
    <property type="entry name" value="MFS_Sugar_Transporters"/>
</dbReference>